<evidence type="ECO:0000313" key="3">
    <source>
        <dbReference type="EMBL" id="BEG98503.1"/>
    </source>
</evidence>
<dbReference type="InterPro" id="IPR028082">
    <property type="entry name" value="Peripla_BP_I"/>
</dbReference>
<name>A0ABN6Z812_9BACE</name>
<dbReference type="PROSITE" id="PS51782">
    <property type="entry name" value="LYSM"/>
    <property type="match status" value="3"/>
</dbReference>
<dbReference type="InterPro" id="IPR018392">
    <property type="entry name" value="LysM"/>
</dbReference>
<proteinExistence type="predicted"/>
<reference evidence="3 4" key="1">
    <citation type="submission" date="2023-04" db="EMBL/GenBank/DDBJ databases">
        <title>Draft genome sequence of acteroides sedimenti strain YN3PY1.</title>
        <authorList>
            <person name="Yoshida N."/>
        </authorList>
    </citation>
    <scope>NUCLEOTIDE SEQUENCE [LARGE SCALE GENOMIC DNA]</scope>
    <source>
        <strain evidence="3 4">YN3PY1</strain>
    </source>
</reference>
<dbReference type="SUPFAM" id="SSF53822">
    <property type="entry name" value="Periplasmic binding protein-like I"/>
    <property type="match status" value="1"/>
</dbReference>
<organism evidence="3 4">
    <name type="scientific">Bacteroides sedimenti</name>
    <dbReference type="NCBI Taxonomy" id="2136147"/>
    <lineage>
        <taxon>Bacteria</taxon>
        <taxon>Pseudomonadati</taxon>
        <taxon>Bacteroidota</taxon>
        <taxon>Bacteroidia</taxon>
        <taxon>Bacteroidales</taxon>
        <taxon>Bacteroidaceae</taxon>
        <taxon>Bacteroides</taxon>
    </lineage>
</organism>
<dbReference type="Pfam" id="PF01476">
    <property type="entry name" value="LysM"/>
    <property type="match status" value="3"/>
</dbReference>
<dbReference type="InterPro" id="IPR036779">
    <property type="entry name" value="LysM_dom_sf"/>
</dbReference>
<dbReference type="Gene3D" id="3.10.350.10">
    <property type="entry name" value="LysM domain"/>
    <property type="match status" value="3"/>
</dbReference>
<protein>
    <submittedName>
        <fullName evidence="3">Peptidase M23</fullName>
    </submittedName>
</protein>
<dbReference type="Proteomes" id="UP001496674">
    <property type="component" value="Chromosome"/>
</dbReference>
<evidence type="ECO:0000313" key="4">
    <source>
        <dbReference type="Proteomes" id="UP001496674"/>
    </source>
</evidence>
<feature type="chain" id="PRO_5046845673" evidence="1">
    <location>
        <begin position="24"/>
        <end position="593"/>
    </location>
</feature>
<keyword evidence="4" id="KW-1185">Reference proteome</keyword>
<feature type="domain" description="LysM" evidence="2">
    <location>
        <begin position="161"/>
        <end position="204"/>
    </location>
</feature>
<gene>
    <name evidence="3" type="ORF">BSYN_07680</name>
</gene>
<keyword evidence="1" id="KW-0732">Signal</keyword>
<accession>A0ABN6Z812</accession>
<evidence type="ECO:0000256" key="1">
    <source>
        <dbReference type="SAM" id="SignalP"/>
    </source>
</evidence>
<dbReference type="SUPFAM" id="SSF54106">
    <property type="entry name" value="LysM domain"/>
    <property type="match status" value="3"/>
</dbReference>
<dbReference type="PANTHER" id="PTHR33734">
    <property type="entry name" value="LYSM DOMAIN-CONTAINING GPI-ANCHORED PROTEIN 2"/>
    <property type="match status" value="1"/>
</dbReference>
<evidence type="ECO:0000259" key="2">
    <source>
        <dbReference type="PROSITE" id="PS51782"/>
    </source>
</evidence>
<dbReference type="PANTHER" id="PTHR33734:SF22">
    <property type="entry name" value="MEMBRANE-BOUND LYTIC MUREIN TRANSGLYCOSYLASE D"/>
    <property type="match status" value="1"/>
</dbReference>
<dbReference type="SMART" id="SM00257">
    <property type="entry name" value="LysM"/>
    <property type="match status" value="3"/>
</dbReference>
<dbReference type="RefSeq" id="WP_353334411.1">
    <property type="nucleotide sequence ID" value="NZ_AP028055.1"/>
</dbReference>
<dbReference type="EMBL" id="AP028055">
    <property type="protein sequence ID" value="BEG98503.1"/>
    <property type="molecule type" value="Genomic_DNA"/>
</dbReference>
<feature type="domain" description="LysM" evidence="2">
    <location>
        <begin position="30"/>
        <end position="73"/>
    </location>
</feature>
<dbReference type="Gene3D" id="3.40.50.2300">
    <property type="match status" value="2"/>
</dbReference>
<dbReference type="CDD" id="cd00118">
    <property type="entry name" value="LysM"/>
    <property type="match status" value="3"/>
</dbReference>
<feature type="signal peptide" evidence="1">
    <location>
        <begin position="1"/>
        <end position="23"/>
    </location>
</feature>
<sequence>MKSLKSLYIALLFSGLSFFTAYAQESNTYFLHTIEKGQSLYSIASTYNVSTVDIIKLNPGCDEKIFVGQKLRIPQNKSKKQTQQFHTIQPGETLYSLTVKYKVSSQDICDLNPGLSPENFKSGQVIIIPAGSSLNEQKNANAPASVTQTSVRPAVTSKCKEMHKVKSKETIFSICQMYNITQKELIAANPELKDGIKKGNLICIPYPAPIEEKKEQKVIPNDNELFTVQKSKGEKLSTIKAAIILPFMLDGGGKAESARMVEYYEGFLMAVDSLKESGASIDLYVYDSGDANANINTILEKDELKRMNIIFGPMHSNHIKPLASFAKKNKIRLVIPFSSKDNQVFNNPYVFQINTPQSYLYSEVYEHFLRKFPSPNVIFLDADDSDGEKKEFIKGFQHELMTQNFSFKTVKATGDATLFKTALSSSKENIFIPTSGSNTTLIKCLPQLQKLVKDNPNFNIHLFGYPEWQTYTKDHLASFYELNTYFYSSFYTNNLLPEAVKFISSYRKWYSKDMINTYPKYGMLGFDMGYFFLKALSIYGTDFERDFSQMNGVRPIQTGFRFERANNWGGFINKKVFFVNFSKNYELIKYDFE</sequence>
<feature type="domain" description="LysM" evidence="2">
    <location>
        <begin position="84"/>
        <end position="128"/>
    </location>
</feature>